<dbReference type="EMBL" id="GECU01035567">
    <property type="protein sequence ID" value="JAS72139.1"/>
    <property type="molecule type" value="Transcribed_RNA"/>
</dbReference>
<dbReference type="EMBL" id="GECU01000559">
    <property type="protein sequence ID" value="JAT07148.1"/>
    <property type="molecule type" value="Transcribed_RNA"/>
</dbReference>
<protein>
    <submittedName>
        <fullName evidence="1">Uncharacterized protein</fullName>
    </submittedName>
</protein>
<evidence type="ECO:0000313" key="1">
    <source>
        <dbReference type="EMBL" id="JAS72139.1"/>
    </source>
</evidence>
<accession>A0A1B6HBY0</accession>
<proteinExistence type="predicted"/>
<gene>
    <name evidence="1" type="ORF">g.6555</name>
    <name evidence="2" type="ORF">g.6559</name>
</gene>
<dbReference type="AlphaFoldDB" id="A0A1B6HBY0"/>
<feature type="non-terminal residue" evidence="1">
    <location>
        <position position="143"/>
    </location>
</feature>
<organism evidence="1">
    <name type="scientific">Homalodisca liturata</name>
    <dbReference type="NCBI Taxonomy" id="320908"/>
    <lineage>
        <taxon>Eukaryota</taxon>
        <taxon>Metazoa</taxon>
        <taxon>Ecdysozoa</taxon>
        <taxon>Arthropoda</taxon>
        <taxon>Hexapoda</taxon>
        <taxon>Insecta</taxon>
        <taxon>Pterygota</taxon>
        <taxon>Neoptera</taxon>
        <taxon>Paraneoptera</taxon>
        <taxon>Hemiptera</taxon>
        <taxon>Auchenorrhyncha</taxon>
        <taxon>Membracoidea</taxon>
        <taxon>Cicadellidae</taxon>
        <taxon>Cicadellinae</taxon>
        <taxon>Proconiini</taxon>
        <taxon>Homalodisca</taxon>
    </lineage>
</organism>
<evidence type="ECO:0000313" key="2">
    <source>
        <dbReference type="EMBL" id="JAT07148.1"/>
    </source>
</evidence>
<reference evidence="1" key="1">
    <citation type="submission" date="2015-11" db="EMBL/GenBank/DDBJ databases">
        <title>De novo transcriptome assembly of four potential Pierce s Disease insect vectors from Arizona vineyards.</title>
        <authorList>
            <person name="Tassone E.E."/>
        </authorList>
    </citation>
    <scope>NUCLEOTIDE SEQUENCE</scope>
</reference>
<sequence length="143" mass="16595">MICKSRVHSNLCNFLWMPIKSSSKIRWLMFLPTWHSTNQSPKFEEYTSSLASMRLGRYNARMYLERRAGMRIKRFMAVTMARIMYQNQSTRIIFCMVALIGSKQSPSVLEIKPEGPFPWIVHSTSLGNINVMGFTRFSSIVDS</sequence>
<name>A0A1B6HBY0_9HEMI</name>